<reference evidence="2 3" key="1">
    <citation type="journal article" date="2015" name="Proc. Natl. Acad. Sci. U.S.A.">
        <title>The resurrection genome of Boea hygrometrica: A blueprint for survival of dehydration.</title>
        <authorList>
            <person name="Xiao L."/>
            <person name="Yang G."/>
            <person name="Zhang L."/>
            <person name="Yang X."/>
            <person name="Zhao S."/>
            <person name="Ji Z."/>
            <person name="Zhou Q."/>
            <person name="Hu M."/>
            <person name="Wang Y."/>
            <person name="Chen M."/>
            <person name="Xu Y."/>
            <person name="Jin H."/>
            <person name="Xiao X."/>
            <person name="Hu G."/>
            <person name="Bao F."/>
            <person name="Hu Y."/>
            <person name="Wan P."/>
            <person name="Li L."/>
            <person name="Deng X."/>
            <person name="Kuang T."/>
            <person name="Xiang C."/>
            <person name="Zhu J.K."/>
            <person name="Oliver M.J."/>
            <person name="He Y."/>
        </authorList>
    </citation>
    <scope>NUCLEOTIDE SEQUENCE [LARGE SCALE GENOMIC DNA]</scope>
    <source>
        <strain evidence="3">cv. XS01</strain>
    </source>
</reference>
<feature type="compositionally biased region" description="Basic and acidic residues" evidence="1">
    <location>
        <begin position="27"/>
        <end position="40"/>
    </location>
</feature>
<keyword evidence="3" id="KW-1185">Reference proteome</keyword>
<protein>
    <submittedName>
        <fullName evidence="2">Uncharacterized protein</fullName>
    </submittedName>
</protein>
<sequence>MNYPPTILTISPPSNEIEKTGFFSGPSHHDITGDSPERRPAGGATTTKIAATARGAARNSAPQRRASLDRARPGDASKQRQRSASSATSCEFIGQHRTNSSIPPAMSRIIARQAATHNSASRCLRSRAASAHERWASVGHARREAQQLALASTSARDTRSHVRARGGAAARGGGRWPTREEF</sequence>
<organism evidence="2 3">
    <name type="scientific">Dorcoceras hygrometricum</name>
    <dbReference type="NCBI Taxonomy" id="472368"/>
    <lineage>
        <taxon>Eukaryota</taxon>
        <taxon>Viridiplantae</taxon>
        <taxon>Streptophyta</taxon>
        <taxon>Embryophyta</taxon>
        <taxon>Tracheophyta</taxon>
        <taxon>Spermatophyta</taxon>
        <taxon>Magnoliopsida</taxon>
        <taxon>eudicotyledons</taxon>
        <taxon>Gunneridae</taxon>
        <taxon>Pentapetalae</taxon>
        <taxon>asterids</taxon>
        <taxon>lamiids</taxon>
        <taxon>Lamiales</taxon>
        <taxon>Gesneriaceae</taxon>
        <taxon>Didymocarpoideae</taxon>
        <taxon>Trichosporeae</taxon>
        <taxon>Loxocarpinae</taxon>
        <taxon>Dorcoceras</taxon>
    </lineage>
</organism>
<feature type="compositionally biased region" description="Low complexity" evidence="1">
    <location>
        <begin position="41"/>
        <end position="57"/>
    </location>
</feature>
<feature type="compositionally biased region" description="Basic and acidic residues" evidence="1">
    <location>
        <begin position="66"/>
        <end position="78"/>
    </location>
</feature>
<dbReference type="AlphaFoldDB" id="A0A2Z7BFG2"/>
<dbReference type="Proteomes" id="UP000250235">
    <property type="component" value="Unassembled WGS sequence"/>
</dbReference>
<gene>
    <name evidence="2" type="ORF">F511_15787</name>
</gene>
<feature type="region of interest" description="Disordered" evidence="1">
    <location>
        <begin position="1"/>
        <end position="104"/>
    </location>
</feature>
<evidence type="ECO:0000256" key="1">
    <source>
        <dbReference type="SAM" id="MobiDB-lite"/>
    </source>
</evidence>
<evidence type="ECO:0000313" key="2">
    <source>
        <dbReference type="EMBL" id="KZV30868.1"/>
    </source>
</evidence>
<feature type="region of interest" description="Disordered" evidence="1">
    <location>
        <begin position="146"/>
        <end position="182"/>
    </location>
</feature>
<proteinExistence type="predicted"/>
<name>A0A2Z7BFG2_9LAMI</name>
<accession>A0A2Z7BFG2</accession>
<evidence type="ECO:0000313" key="3">
    <source>
        <dbReference type="Proteomes" id="UP000250235"/>
    </source>
</evidence>
<dbReference type="EMBL" id="KV007790">
    <property type="protein sequence ID" value="KZV30868.1"/>
    <property type="molecule type" value="Genomic_DNA"/>
</dbReference>